<dbReference type="InterPro" id="IPR010131">
    <property type="entry name" value="MdtP/NodT-like"/>
</dbReference>
<organism evidence="2 3">
    <name type="scientific">Hydrobacter penzbergensis</name>
    <dbReference type="NCBI Taxonomy" id="1235997"/>
    <lineage>
        <taxon>Bacteria</taxon>
        <taxon>Pseudomonadati</taxon>
        <taxon>Bacteroidota</taxon>
        <taxon>Chitinophagia</taxon>
        <taxon>Chitinophagales</taxon>
        <taxon>Chitinophagaceae</taxon>
        <taxon>Hydrobacter</taxon>
    </lineage>
</organism>
<proteinExistence type="predicted"/>
<dbReference type="Proteomes" id="UP000198711">
    <property type="component" value="Unassembled WGS sequence"/>
</dbReference>
<dbReference type="AlphaFoldDB" id="A0A8X8ICF9"/>
<dbReference type="RefSeq" id="WP_092723689.1">
    <property type="nucleotide sequence ID" value="NZ_FNNO01000007.1"/>
</dbReference>
<protein>
    <submittedName>
        <fullName evidence="2">Outer membrane protein TolC</fullName>
    </submittedName>
</protein>
<evidence type="ECO:0000313" key="2">
    <source>
        <dbReference type="EMBL" id="SDW91670.1"/>
    </source>
</evidence>
<evidence type="ECO:0000313" key="3">
    <source>
        <dbReference type="Proteomes" id="UP000198711"/>
    </source>
</evidence>
<dbReference type="SUPFAM" id="SSF56954">
    <property type="entry name" value="Outer membrane efflux proteins (OEP)"/>
    <property type="match status" value="1"/>
</dbReference>
<keyword evidence="1" id="KW-0175">Coiled coil</keyword>
<keyword evidence="3" id="KW-1185">Reference proteome</keyword>
<dbReference type="Gene3D" id="1.20.1600.10">
    <property type="entry name" value="Outer membrane efflux proteins (OEP)"/>
    <property type="match status" value="1"/>
</dbReference>
<sequence length="417" mass="47548">MREKIIQSLLVVMLIAGYRNLSAQSKDLDYYIGSGIQKSPLLNDLRNQSRSTAIDSMRINAGYKPQVMGVSNNSYAPSINGWGYDNAITNGGTFSQLITVNKRLVGKENLQNQYEAIRLAKESLAISGKVTEQDIRKAITSQYIVAYGIYLQYSFNKEVLELLGSEEAILKKLTERNIYRQTDYLSFLVTMQQQQLQLNQLKVQFQNEFASLNYLSGLQDTGFVAVPAPNISLAPPPEIEQTVFYQQFRLDSLKLKNSDAQINFSYKPKLSLYADAGHSSTFAVNPYKNFGTSFGINLSVPIYDGKQKKMQHDKIAIAQQTRQQYQQFYKTQFDQQLLQLLQQLRSAQELINQTSTQIRYTQALIEANRKLLEAGDVRMSDYIIAIGNYLAARNSSTQNMIYKLQLINQINYWNRKT</sequence>
<dbReference type="GO" id="GO:0015562">
    <property type="term" value="F:efflux transmembrane transporter activity"/>
    <property type="evidence" value="ECO:0007669"/>
    <property type="project" value="InterPro"/>
</dbReference>
<evidence type="ECO:0000256" key="1">
    <source>
        <dbReference type="SAM" id="Coils"/>
    </source>
</evidence>
<accession>A0A8X8ICF9</accession>
<dbReference type="EMBL" id="FNNO01000007">
    <property type="protein sequence ID" value="SDW91670.1"/>
    <property type="molecule type" value="Genomic_DNA"/>
</dbReference>
<comment type="caution">
    <text evidence="2">The sequence shown here is derived from an EMBL/GenBank/DDBJ whole genome shotgun (WGS) entry which is preliminary data.</text>
</comment>
<gene>
    <name evidence="2" type="ORF">SAMN05444410_10734</name>
</gene>
<feature type="coiled-coil region" evidence="1">
    <location>
        <begin position="330"/>
        <end position="357"/>
    </location>
</feature>
<dbReference type="PANTHER" id="PTHR30203:SF23">
    <property type="entry name" value="OUTER MEMBRANE EFFLUX PROTEIN"/>
    <property type="match status" value="1"/>
</dbReference>
<dbReference type="PANTHER" id="PTHR30203">
    <property type="entry name" value="OUTER MEMBRANE CATION EFFLUX PROTEIN"/>
    <property type="match status" value="1"/>
</dbReference>
<reference evidence="2 3" key="1">
    <citation type="submission" date="2016-10" db="EMBL/GenBank/DDBJ databases">
        <authorList>
            <person name="Varghese N."/>
            <person name="Submissions S."/>
        </authorList>
    </citation>
    <scope>NUCLEOTIDE SEQUENCE [LARGE SCALE GENOMIC DNA]</scope>
    <source>
        <strain evidence="2 3">DSM 25353</strain>
    </source>
</reference>
<name>A0A8X8ICF9_9BACT</name>